<evidence type="ECO:0008006" key="12">
    <source>
        <dbReference type="Google" id="ProtNLM"/>
    </source>
</evidence>
<dbReference type="GO" id="GO:0016020">
    <property type="term" value="C:membrane"/>
    <property type="evidence" value="ECO:0007669"/>
    <property type="project" value="UniProtKB-SubCell"/>
</dbReference>
<evidence type="ECO:0000256" key="5">
    <source>
        <dbReference type="ARBA" id="ARBA00022737"/>
    </source>
</evidence>
<comment type="subcellular location">
    <subcellularLocation>
        <location evidence="1">Membrane</location>
        <topology evidence="1">Multi-pass membrane protein</topology>
    </subcellularLocation>
</comment>
<dbReference type="InterPro" id="IPR023395">
    <property type="entry name" value="MCP_dom_sf"/>
</dbReference>
<comment type="similarity">
    <text evidence="2 9">Belongs to the mitochondrial carrier (TC 2.A.29) family.</text>
</comment>
<keyword evidence="7 8" id="KW-0472">Membrane</keyword>
<evidence type="ECO:0000256" key="8">
    <source>
        <dbReference type="PROSITE-ProRule" id="PRU00282"/>
    </source>
</evidence>
<evidence type="ECO:0000256" key="4">
    <source>
        <dbReference type="ARBA" id="ARBA00022692"/>
    </source>
</evidence>
<evidence type="ECO:0000256" key="6">
    <source>
        <dbReference type="ARBA" id="ARBA00022989"/>
    </source>
</evidence>
<feature type="repeat" description="Solcar" evidence="8">
    <location>
        <begin position="352"/>
        <end position="436"/>
    </location>
</feature>
<dbReference type="FunFam" id="1.50.40.10:FF:000090">
    <property type="entry name" value="Folate transporter 1, chloroplastic"/>
    <property type="match status" value="1"/>
</dbReference>
<dbReference type="GO" id="GO:0055085">
    <property type="term" value="P:transmembrane transport"/>
    <property type="evidence" value="ECO:0007669"/>
    <property type="project" value="InterPro"/>
</dbReference>
<evidence type="ECO:0000256" key="3">
    <source>
        <dbReference type="ARBA" id="ARBA00022448"/>
    </source>
</evidence>
<dbReference type="InterPro" id="IPR018108">
    <property type="entry name" value="MCP_transmembrane"/>
</dbReference>
<protein>
    <recommendedName>
        <fullName evidence="12">Mitochondrial folate transporter/carrier</fullName>
    </recommendedName>
</protein>
<keyword evidence="4 8" id="KW-0812">Transmembrane</keyword>
<evidence type="ECO:0000256" key="9">
    <source>
        <dbReference type="RuleBase" id="RU000488"/>
    </source>
</evidence>
<evidence type="ECO:0000256" key="2">
    <source>
        <dbReference type="ARBA" id="ARBA00006375"/>
    </source>
</evidence>
<organism evidence="10 11">
    <name type="scientific">Odynerus spinipes</name>
    <dbReference type="NCBI Taxonomy" id="1348599"/>
    <lineage>
        <taxon>Eukaryota</taxon>
        <taxon>Metazoa</taxon>
        <taxon>Ecdysozoa</taxon>
        <taxon>Arthropoda</taxon>
        <taxon>Hexapoda</taxon>
        <taxon>Insecta</taxon>
        <taxon>Pterygota</taxon>
        <taxon>Neoptera</taxon>
        <taxon>Endopterygota</taxon>
        <taxon>Hymenoptera</taxon>
        <taxon>Apocrita</taxon>
        <taxon>Aculeata</taxon>
        <taxon>Vespoidea</taxon>
        <taxon>Vespidae</taxon>
        <taxon>Eumeninae</taxon>
        <taxon>Odynerus</taxon>
    </lineage>
</organism>
<feature type="repeat" description="Solcar" evidence="8">
    <location>
        <begin position="247"/>
        <end position="339"/>
    </location>
</feature>
<keyword evidence="3 9" id="KW-0813">Transport</keyword>
<gene>
    <name evidence="10" type="ORF">KPH14_010687</name>
</gene>
<evidence type="ECO:0000313" key="11">
    <source>
        <dbReference type="Proteomes" id="UP001258017"/>
    </source>
</evidence>
<dbReference type="PANTHER" id="PTHR45683">
    <property type="entry name" value="MITOCHONDRIAL NICOTINAMIDE ADENINE DINUCLEOTIDE TRANSPORTER 1-RELATED-RELATED"/>
    <property type="match status" value="1"/>
</dbReference>
<accession>A0AAD9VUD7</accession>
<proteinExistence type="inferred from homology"/>
<reference evidence="10" key="1">
    <citation type="submission" date="2021-08" db="EMBL/GenBank/DDBJ databases">
        <authorList>
            <person name="Misof B."/>
            <person name="Oliver O."/>
            <person name="Podsiadlowski L."/>
            <person name="Donath A."/>
            <person name="Peters R."/>
            <person name="Mayer C."/>
            <person name="Rust J."/>
            <person name="Gunkel S."/>
            <person name="Lesny P."/>
            <person name="Martin S."/>
            <person name="Oeyen J.P."/>
            <person name="Petersen M."/>
            <person name="Panagiotis P."/>
            <person name="Wilbrandt J."/>
            <person name="Tanja T."/>
        </authorList>
    </citation>
    <scope>NUCLEOTIDE SEQUENCE</scope>
    <source>
        <strain evidence="10">GBR_01_08_01A</strain>
        <tissue evidence="10">Thorax + abdomen</tissue>
    </source>
</reference>
<keyword evidence="6" id="KW-1133">Transmembrane helix</keyword>
<keyword evidence="5" id="KW-0677">Repeat</keyword>
<feature type="repeat" description="Solcar" evidence="8">
    <location>
        <begin position="150"/>
        <end position="237"/>
    </location>
</feature>
<evidence type="ECO:0000256" key="1">
    <source>
        <dbReference type="ARBA" id="ARBA00004141"/>
    </source>
</evidence>
<reference evidence="10" key="2">
    <citation type="journal article" date="2023" name="Commun. Biol.">
        <title>Intrasexual cuticular hydrocarbon dimorphism in a wasp sheds light on hydrocarbon biosynthesis genes in Hymenoptera.</title>
        <authorList>
            <person name="Moris V.C."/>
            <person name="Podsiadlowski L."/>
            <person name="Martin S."/>
            <person name="Oeyen J.P."/>
            <person name="Donath A."/>
            <person name="Petersen M."/>
            <person name="Wilbrandt J."/>
            <person name="Misof B."/>
            <person name="Liedtke D."/>
            <person name="Thamm M."/>
            <person name="Scheiner R."/>
            <person name="Schmitt T."/>
            <person name="Niehuis O."/>
        </authorList>
    </citation>
    <scope>NUCLEOTIDE SEQUENCE</scope>
    <source>
        <strain evidence="10">GBR_01_08_01A</strain>
    </source>
</reference>
<dbReference type="SUPFAM" id="SSF103506">
    <property type="entry name" value="Mitochondrial carrier"/>
    <property type="match status" value="1"/>
</dbReference>
<name>A0AAD9VUD7_9HYME</name>
<dbReference type="Proteomes" id="UP001258017">
    <property type="component" value="Unassembled WGS sequence"/>
</dbReference>
<dbReference type="FunFam" id="1.50.40.10:FF:000073">
    <property type="entry name" value="folate transporter 1, chloroplastic isoform X1"/>
    <property type="match status" value="1"/>
</dbReference>
<evidence type="ECO:0000256" key="7">
    <source>
        <dbReference type="ARBA" id="ARBA00023136"/>
    </source>
</evidence>
<sequence>MDILNFKALLNDRSGTNQWSIYCPERRRAFILFLNTINYNVNASNYASQADTNLKFEKKEKGILSVWRNLSQLLGNVNSKTVPIADQEICRRLETYVASSTGEDAIGIEIEKSVTNGEHQTVTTKMSTMNATNSTAGTNRFLPVLSHFKYEYFVAGISGGVVSTLTLHPLDLIKIRFAVNDGRTRSVPQYTGLRNAITEIVRSEGVRGLYRGVTPNVLGSGSSWGFYFFFYNTIKTWIQGGNSKKPLGPSMHMLAAADAGILTLLMTNPIWVVKTRLCLQYAGDVHLSESKRYNGMMDALRKIYRTEGIRGLYKGLVPGMFGVSHGAIQFMTYEEMKNKYNIYLSVPIDTKLTTLEYVLFAAISKLFAAAITYPYQVVRARLQDHHHEYNGTWHCVQETWRCEGWRGFYKGLSVNLTRVTPATVITFVVYENVSHFLKIEIIYFLLELVQSFQDK</sequence>
<dbReference type="Gene3D" id="1.50.40.10">
    <property type="entry name" value="Mitochondrial carrier domain"/>
    <property type="match status" value="2"/>
</dbReference>
<comment type="caution">
    <text evidence="10">The sequence shown here is derived from an EMBL/GenBank/DDBJ whole genome shotgun (WGS) entry which is preliminary data.</text>
</comment>
<dbReference type="EMBL" id="JAIFRP010000013">
    <property type="protein sequence ID" value="KAK2586400.1"/>
    <property type="molecule type" value="Genomic_DNA"/>
</dbReference>
<dbReference type="GO" id="GO:0006862">
    <property type="term" value="P:nucleotide transport"/>
    <property type="evidence" value="ECO:0007669"/>
    <property type="project" value="InterPro"/>
</dbReference>
<dbReference type="PROSITE" id="PS50920">
    <property type="entry name" value="SOLCAR"/>
    <property type="match status" value="3"/>
</dbReference>
<dbReference type="Pfam" id="PF00153">
    <property type="entry name" value="Mito_carr"/>
    <property type="match status" value="3"/>
</dbReference>
<dbReference type="InterPro" id="IPR044712">
    <property type="entry name" value="SLC25A32-like"/>
</dbReference>
<evidence type="ECO:0000313" key="10">
    <source>
        <dbReference type="EMBL" id="KAK2586400.1"/>
    </source>
</evidence>
<keyword evidence="11" id="KW-1185">Reference proteome</keyword>
<dbReference type="AlphaFoldDB" id="A0AAD9VUD7"/>